<proteinExistence type="predicted"/>
<reference evidence="1 2" key="1">
    <citation type="journal article" date="2019" name="Emerg. Microbes Infect.">
        <title>Comprehensive subspecies identification of 175 nontuberculous mycobacteria species based on 7547 genomic profiles.</title>
        <authorList>
            <person name="Matsumoto Y."/>
            <person name="Kinjo T."/>
            <person name="Motooka D."/>
            <person name="Nabeya D."/>
            <person name="Jung N."/>
            <person name="Uechi K."/>
            <person name="Horii T."/>
            <person name="Iida T."/>
            <person name="Fujita J."/>
            <person name="Nakamura S."/>
        </authorList>
    </citation>
    <scope>NUCLEOTIDE SEQUENCE [LARGE SCALE GENOMIC DNA]</scope>
    <source>
        <strain evidence="1 2">JCM 13323</strain>
    </source>
</reference>
<keyword evidence="2" id="KW-1185">Reference proteome</keyword>
<protein>
    <submittedName>
        <fullName evidence="1">Uncharacterized protein</fullName>
    </submittedName>
</protein>
<dbReference type="EMBL" id="AP022574">
    <property type="protein sequence ID" value="BBX67272.1"/>
    <property type="molecule type" value="Genomic_DNA"/>
</dbReference>
<dbReference type="Proteomes" id="UP000466514">
    <property type="component" value="Chromosome"/>
</dbReference>
<dbReference type="KEGG" id="mpsc:MPSYJ_07330"/>
<sequence>MPVMFATNTCPRISTLTASMSPVVKVSSSSAVSVCRYDTGEGGATVGRVYSLGVRSNEVMVDIRVISHSPPSRVIVSR</sequence>
<evidence type="ECO:0000313" key="1">
    <source>
        <dbReference type="EMBL" id="BBX67272.1"/>
    </source>
</evidence>
<name>A0A7I7M5Y2_9MYCO</name>
<organism evidence="1 2">
    <name type="scientific">Mycolicibacterium psychrotolerans</name>
    <dbReference type="NCBI Taxonomy" id="216929"/>
    <lineage>
        <taxon>Bacteria</taxon>
        <taxon>Bacillati</taxon>
        <taxon>Actinomycetota</taxon>
        <taxon>Actinomycetes</taxon>
        <taxon>Mycobacteriales</taxon>
        <taxon>Mycobacteriaceae</taxon>
        <taxon>Mycolicibacterium</taxon>
    </lineage>
</organism>
<evidence type="ECO:0000313" key="2">
    <source>
        <dbReference type="Proteomes" id="UP000466514"/>
    </source>
</evidence>
<accession>A0A7I7M5Y2</accession>
<dbReference type="AlphaFoldDB" id="A0A7I7M5Y2"/>
<gene>
    <name evidence="1" type="ORF">MPSYJ_07330</name>
</gene>